<dbReference type="InterPro" id="IPR017896">
    <property type="entry name" value="4Fe4S_Fe-S-bd"/>
</dbReference>
<keyword evidence="2" id="KW-0479">Metal-binding</keyword>
<organism evidence="7 8">
    <name type="scientific">Actinocrinis puniceicyclus</name>
    <dbReference type="NCBI Taxonomy" id="977794"/>
    <lineage>
        <taxon>Bacteria</taxon>
        <taxon>Bacillati</taxon>
        <taxon>Actinomycetota</taxon>
        <taxon>Actinomycetes</taxon>
        <taxon>Catenulisporales</taxon>
        <taxon>Actinospicaceae</taxon>
        <taxon>Actinocrinis</taxon>
    </lineage>
</organism>
<dbReference type="PANTHER" id="PTHR31332:SF6">
    <property type="entry name" value="FORMATE DEHYDROGENASE SUBUNIT BETA"/>
    <property type="match status" value="1"/>
</dbReference>
<gene>
    <name evidence="7" type="ORF">KGA66_03225</name>
</gene>
<dbReference type="InterPro" id="IPR045220">
    <property type="entry name" value="FRHB/FDHB/HCAR-like"/>
</dbReference>
<protein>
    <submittedName>
        <fullName evidence="7">Coenzyme F420 hydrogenase/dehydrogenase, beta subunit C-terminal domain</fullName>
    </submittedName>
</protein>
<evidence type="ECO:0000256" key="3">
    <source>
        <dbReference type="ARBA" id="ARBA00023002"/>
    </source>
</evidence>
<dbReference type="GO" id="GO:0051536">
    <property type="term" value="F:iron-sulfur cluster binding"/>
    <property type="evidence" value="ECO:0007669"/>
    <property type="project" value="UniProtKB-KW"/>
</dbReference>
<evidence type="ECO:0000256" key="5">
    <source>
        <dbReference type="ARBA" id="ARBA00023014"/>
    </source>
</evidence>
<evidence type="ECO:0000256" key="1">
    <source>
        <dbReference type="ARBA" id="ARBA00001974"/>
    </source>
</evidence>
<dbReference type="Pfam" id="PF12838">
    <property type="entry name" value="Fer4_7"/>
    <property type="match status" value="1"/>
</dbReference>
<evidence type="ECO:0000313" key="8">
    <source>
        <dbReference type="Proteomes" id="UP000677913"/>
    </source>
</evidence>
<dbReference type="Pfam" id="PF04422">
    <property type="entry name" value="FrhB_FdhB_N"/>
    <property type="match status" value="1"/>
</dbReference>
<dbReference type="Proteomes" id="UP000677913">
    <property type="component" value="Unassembled WGS sequence"/>
</dbReference>
<dbReference type="InterPro" id="IPR017900">
    <property type="entry name" value="4Fe4S_Fe_S_CS"/>
</dbReference>
<accession>A0A8J7WJH6</accession>
<comment type="caution">
    <text evidence="7">The sequence shown here is derived from an EMBL/GenBank/DDBJ whole genome shotgun (WGS) entry which is preliminary data.</text>
</comment>
<dbReference type="Pfam" id="PF04432">
    <property type="entry name" value="FrhB_FdhB_C"/>
    <property type="match status" value="1"/>
</dbReference>
<comment type="cofactor">
    <cofactor evidence="1">
        <name>FAD</name>
        <dbReference type="ChEBI" id="CHEBI:57692"/>
    </cofactor>
</comment>
<dbReference type="Gene3D" id="3.30.70.20">
    <property type="match status" value="1"/>
</dbReference>
<evidence type="ECO:0000256" key="2">
    <source>
        <dbReference type="ARBA" id="ARBA00022723"/>
    </source>
</evidence>
<evidence type="ECO:0000256" key="4">
    <source>
        <dbReference type="ARBA" id="ARBA00023004"/>
    </source>
</evidence>
<keyword evidence="4" id="KW-0408">Iron</keyword>
<sequence length="396" mass="43348">MFSELKQTVLDADLCASCGACAAVCPQNVLTIGPDQTIPRPAPGLTDETCGSCTLCVDVCPGRDTAVPESEQRMFGRTRTAEERWTGIFLHTYQARAGAPAVWQAASAGGAATGLLVAALEQERIDAALVIGRDEERPWVPVARLVETAQEIIDCAQATYCITPNLQELRDAPYERIGLVGLACQIEAVQRMRNLPEPPPALRKIALTLEIGCASNTKREGTEHLIENRLGLPLIEVGKLKYRAGTYPGEFTVWDREGERHTLPFHELVLDFKKFKTFRCLACPDWWSGLADISIADGDPNIFRTSRSGELTEKASVLLTRTAVGQELVDAAVADGSLLVSEQTFIPSESLGLQRKRHRYATYAERHPGTIPQPPVQEEAVQALNDDELIELMSGR</sequence>
<dbReference type="PROSITE" id="PS51379">
    <property type="entry name" value="4FE4S_FER_2"/>
    <property type="match status" value="2"/>
</dbReference>
<keyword evidence="5" id="KW-0411">Iron-sulfur</keyword>
<name>A0A8J7WJH6_9ACTN</name>
<dbReference type="RefSeq" id="WP_211464305.1">
    <property type="nucleotide sequence ID" value="NZ_JAGSXH010000006.1"/>
</dbReference>
<dbReference type="PROSITE" id="PS00198">
    <property type="entry name" value="4FE4S_FER_1"/>
    <property type="match status" value="1"/>
</dbReference>
<dbReference type="AlphaFoldDB" id="A0A8J7WJH6"/>
<dbReference type="SUPFAM" id="SSF54862">
    <property type="entry name" value="4Fe-4S ferredoxins"/>
    <property type="match status" value="1"/>
</dbReference>
<dbReference type="InterPro" id="IPR007525">
    <property type="entry name" value="FrhB_FdhB_C"/>
</dbReference>
<keyword evidence="3" id="KW-0560">Oxidoreductase</keyword>
<reference evidence="7" key="1">
    <citation type="submission" date="2021-04" db="EMBL/GenBank/DDBJ databases">
        <title>Genome based classification of Actinospica acidithermotolerans sp. nov., an actinobacterium isolated from an Indonesian hot spring.</title>
        <authorList>
            <person name="Kusuma A.B."/>
            <person name="Putra K.E."/>
            <person name="Nafisah S."/>
            <person name="Loh J."/>
            <person name="Nouioui I."/>
            <person name="Goodfellow M."/>
        </authorList>
    </citation>
    <scope>NUCLEOTIDE SEQUENCE</scope>
    <source>
        <strain evidence="7">DSM 45618</strain>
    </source>
</reference>
<dbReference type="PANTHER" id="PTHR31332">
    <property type="entry name" value="7-HYDROXYMETHYL CHLOROPHYLL A REDUCTASE, CHLOROPLASTIC"/>
    <property type="match status" value="1"/>
</dbReference>
<evidence type="ECO:0000259" key="6">
    <source>
        <dbReference type="PROSITE" id="PS51379"/>
    </source>
</evidence>
<proteinExistence type="predicted"/>
<evidence type="ECO:0000313" key="7">
    <source>
        <dbReference type="EMBL" id="MBS2962045.1"/>
    </source>
</evidence>
<dbReference type="EMBL" id="JAGSXH010000006">
    <property type="protein sequence ID" value="MBS2962045.1"/>
    <property type="molecule type" value="Genomic_DNA"/>
</dbReference>
<keyword evidence="8" id="KW-1185">Reference proteome</keyword>
<dbReference type="GO" id="GO:0052592">
    <property type="term" value="F:oxidoreductase activity, acting on CH or CH2 groups, with an iron-sulfur protein as acceptor"/>
    <property type="evidence" value="ECO:0007669"/>
    <property type="project" value="TreeGrafter"/>
</dbReference>
<feature type="domain" description="4Fe-4S ferredoxin-type" evidence="6">
    <location>
        <begin position="6"/>
        <end position="35"/>
    </location>
</feature>
<dbReference type="InterPro" id="IPR007516">
    <property type="entry name" value="Co_F420_Hydgase/DH_bsu_N"/>
</dbReference>
<dbReference type="GO" id="GO:0046872">
    <property type="term" value="F:metal ion binding"/>
    <property type="evidence" value="ECO:0007669"/>
    <property type="project" value="UniProtKB-KW"/>
</dbReference>
<feature type="domain" description="4Fe-4S ferredoxin-type" evidence="6">
    <location>
        <begin position="41"/>
        <end position="71"/>
    </location>
</feature>